<keyword evidence="2 4" id="KW-0574">Periplasm</keyword>
<accession>A0A2L1BU11</accession>
<comment type="subcellular location">
    <subcellularLocation>
        <location evidence="4">Periplasm</location>
    </subcellularLocation>
</comment>
<dbReference type="Proteomes" id="UP000282433">
    <property type="component" value="Chromosome"/>
</dbReference>
<comment type="function">
    <text evidence="4">Required for optimal acid stress protection, which is important for survival of enteric bacteria in the acidic environment of the host stomach. Exhibits a chaperone-like activity at acidic pH by preventing the aggregation of many different periplasmic proteins.</text>
</comment>
<organism evidence="6 10">
    <name type="scientific">Klebsiella pneumoniae</name>
    <dbReference type="NCBI Taxonomy" id="573"/>
    <lineage>
        <taxon>Bacteria</taxon>
        <taxon>Pseudomonadati</taxon>
        <taxon>Pseudomonadota</taxon>
        <taxon>Gammaproteobacteria</taxon>
        <taxon>Enterobacterales</taxon>
        <taxon>Enterobacteriaceae</taxon>
        <taxon>Klebsiella/Raoultella group</taxon>
        <taxon>Klebsiella</taxon>
        <taxon>Klebsiella pneumoniae complex</taxon>
    </lineage>
</organism>
<dbReference type="Proteomes" id="UP000254799">
    <property type="component" value="Unassembled WGS sequence"/>
</dbReference>
<dbReference type="GO" id="GO:0051082">
    <property type="term" value="F:unfolded protein binding"/>
    <property type="evidence" value="ECO:0007669"/>
    <property type="project" value="InterPro"/>
</dbReference>
<name>A0A2L1BU11_KLEPN</name>
<dbReference type="EMBL" id="UGMD01000002">
    <property type="protein sequence ID" value="STV03195.1"/>
    <property type="molecule type" value="Genomic_DNA"/>
</dbReference>
<comment type="similarity">
    <text evidence="4">Belongs to the HdeB family.</text>
</comment>
<dbReference type="GO" id="GO:0042597">
    <property type="term" value="C:periplasmic space"/>
    <property type="evidence" value="ECO:0007669"/>
    <property type="project" value="UniProtKB-SubCell"/>
</dbReference>
<gene>
    <name evidence="6" type="primary">hdeB_1</name>
    <name evidence="4" type="synonym">hdeB</name>
    <name evidence="5" type="synonym">hdeB_3</name>
    <name evidence="8" type="ORF">NCTC13635_02656</name>
    <name evidence="7" type="ORF">NCTC204_03142</name>
    <name evidence="6" type="ORF">NCTC8849_05187</name>
    <name evidence="5" type="ORF">NCTC9128_03195</name>
</gene>
<proteinExistence type="inferred from homology"/>
<dbReference type="Gene3D" id="1.10.890.10">
    <property type="entry name" value="HNS-dependent expression A"/>
    <property type="match status" value="1"/>
</dbReference>
<evidence type="ECO:0000313" key="5">
    <source>
        <dbReference type="EMBL" id="SQC15090.1"/>
    </source>
</evidence>
<keyword evidence="1 4" id="KW-0732">Signal</keyword>
<reference evidence="9 10" key="1">
    <citation type="submission" date="2018-06" db="EMBL/GenBank/DDBJ databases">
        <authorList>
            <consortium name="Pathogen Informatics"/>
            <person name="Doyle S."/>
        </authorList>
    </citation>
    <scope>NUCLEOTIDE SEQUENCE [LARGE SCALE GENOMIC DNA]</scope>
    <source>
        <strain evidence="7 11">NCTC204</strain>
        <strain evidence="6 10">NCTC8849</strain>
        <strain evidence="5 9">NCTC9128</strain>
    </source>
</reference>
<dbReference type="RefSeq" id="WP_004900465.1">
    <property type="nucleotide sequence ID" value="NZ_BIGW01000006.1"/>
</dbReference>
<dbReference type="GO" id="GO:1990451">
    <property type="term" value="P:cellular stress response to acidic pH"/>
    <property type="evidence" value="ECO:0007669"/>
    <property type="project" value="UniProtKB-UniRule"/>
</dbReference>
<dbReference type="InterPro" id="IPR028623">
    <property type="entry name" value="HdeB"/>
</dbReference>
<protein>
    <recommendedName>
        <fullName evidence="4">Acid stress chaperone HdeB</fullName>
    </recommendedName>
</protein>
<dbReference type="EMBL" id="UGLC01000002">
    <property type="protein sequence ID" value="STT56530.1"/>
    <property type="molecule type" value="Genomic_DNA"/>
</dbReference>
<evidence type="ECO:0000256" key="3">
    <source>
        <dbReference type="ARBA" id="ARBA00023186"/>
    </source>
</evidence>
<evidence type="ECO:0000256" key="2">
    <source>
        <dbReference type="ARBA" id="ARBA00022764"/>
    </source>
</evidence>
<evidence type="ECO:0000256" key="4">
    <source>
        <dbReference type="HAMAP-Rule" id="MF_00947"/>
    </source>
</evidence>
<dbReference type="InterPro" id="IPR038303">
    <property type="entry name" value="HdeA/HdeB_sf"/>
</dbReference>
<evidence type="ECO:0000313" key="6">
    <source>
        <dbReference type="EMBL" id="STT56530.1"/>
    </source>
</evidence>
<dbReference type="NCBIfam" id="NF008599">
    <property type="entry name" value="PRK11566.1"/>
    <property type="match status" value="1"/>
</dbReference>
<feature type="chain" id="PRO_5044028844" description="Acid stress chaperone HdeB" evidence="4">
    <location>
        <begin position="26"/>
        <end position="103"/>
    </location>
</feature>
<dbReference type="EMBL" id="UAWN01000012">
    <property type="protein sequence ID" value="SQC15090.1"/>
    <property type="molecule type" value="Genomic_DNA"/>
</dbReference>
<dbReference type="HAMAP" id="MF_00947">
    <property type="entry name" value="HdeB"/>
    <property type="match status" value="1"/>
</dbReference>
<sequence length="103" mass="11586" precursor="true">MKKLSTLFLTPVVTLVLLNANAAVAAEKASETTPKNMTCREYLDMNPKAMTPVAYWAINNETVYKGGDTVDWNETDTVSVPKLIKICHEKPESKIMQWVNDIR</sequence>
<dbReference type="EMBL" id="LR134162">
    <property type="protein sequence ID" value="VEB02181.1"/>
    <property type="molecule type" value="Genomic_DNA"/>
</dbReference>
<dbReference type="InterPro" id="IPR010486">
    <property type="entry name" value="HNS-dep_expression_A/B"/>
</dbReference>
<evidence type="ECO:0000313" key="8">
    <source>
        <dbReference type="EMBL" id="VEB02181.1"/>
    </source>
</evidence>
<evidence type="ECO:0000313" key="12">
    <source>
        <dbReference type="Proteomes" id="UP000282433"/>
    </source>
</evidence>
<evidence type="ECO:0000313" key="10">
    <source>
        <dbReference type="Proteomes" id="UP000254799"/>
    </source>
</evidence>
<dbReference type="Pfam" id="PF06411">
    <property type="entry name" value="HdeA"/>
    <property type="match status" value="1"/>
</dbReference>
<dbReference type="AlphaFoldDB" id="A0A2L1BU11"/>
<evidence type="ECO:0000313" key="9">
    <source>
        <dbReference type="Proteomes" id="UP000251088"/>
    </source>
</evidence>
<evidence type="ECO:0000313" key="11">
    <source>
        <dbReference type="Proteomes" id="UP000255192"/>
    </source>
</evidence>
<evidence type="ECO:0000256" key="1">
    <source>
        <dbReference type="ARBA" id="ARBA00022729"/>
    </source>
</evidence>
<dbReference type="Proteomes" id="UP000255192">
    <property type="component" value="Unassembled WGS sequence"/>
</dbReference>
<keyword evidence="3 4" id="KW-0143">Chaperone</keyword>
<reference evidence="8 12" key="2">
    <citation type="submission" date="2018-12" db="EMBL/GenBank/DDBJ databases">
        <authorList>
            <consortium name="Pathogen Informatics"/>
        </authorList>
    </citation>
    <scope>NUCLEOTIDE SEQUENCE [LARGE SCALE GENOMIC DNA]</scope>
    <source>
        <strain evidence="8 12">NCTC13635</strain>
    </source>
</reference>
<feature type="signal peptide" evidence="4">
    <location>
        <begin position="1"/>
        <end position="25"/>
    </location>
</feature>
<evidence type="ECO:0000313" key="7">
    <source>
        <dbReference type="EMBL" id="STV03195.1"/>
    </source>
</evidence>
<dbReference type="Proteomes" id="UP000251088">
    <property type="component" value="Unassembled WGS sequence"/>
</dbReference>